<feature type="non-terminal residue" evidence="2">
    <location>
        <position position="80"/>
    </location>
</feature>
<proteinExistence type="predicted"/>
<evidence type="ECO:0000313" key="2">
    <source>
        <dbReference type="EMBL" id="CAA9456706.1"/>
    </source>
</evidence>
<sequence length="80" mass="8666">CRRSEQTGNGHCTSAKTAGGRVTTPPRQPRGQRQICVWEKTKAEAAGKLRMAMANRDAGFFYDAGNITGPISKSARRRSG</sequence>
<protein>
    <submittedName>
        <fullName evidence="2">Uncharacterized protein</fullName>
    </submittedName>
</protein>
<dbReference type="AlphaFoldDB" id="A0A6J4QW29"/>
<feature type="compositionally biased region" description="Polar residues" evidence="1">
    <location>
        <begin position="1"/>
        <end position="16"/>
    </location>
</feature>
<organism evidence="2">
    <name type="scientific">uncultured Rubrobacteraceae bacterium</name>
    <dbReference type="NCBI Taxonomy" id="349277"/>
    <lineage>
        <taxon>Bacteria</taxon>
        <taxon>Bacillati</taxon>
        <taxon>Actinomycetota</taxon>
        <taxon>Rubrobacteria</taxon>
        <taxon>Rubrobacterales</taxon>
        <taxon>Rubrobacteraceae</taxon>
        <taxon>environmental samples</taxon>
    </lineage>
</organism>
<feature type="region of interest" description="Disordered" evidence="1">
    <location>
        <begin position="1"/>
        <end position="33"/>
    </location>
</feature>
<evidence type="ECO:0000256" key="1">
    <source>
        <dbReference type="SAM" id="MobiDB-lite"/>
    </source>
</evidence>
<gene>
    <name evidence="2" type="ORF">AVDCRST_MAG37-3099</name>
</gene>
<accession>A0A6J4QW29</accession>
<name>A0A6J4QW29_9ACTN</name>
<reference evidence="2" key="1">
    <citation type="submission" date="2020-02" db="EMBL/GenBank/DDBJ databases">
        <authorList>
            <person name="Meier V. D."/>
        </authorList>
    </citation>
    <scope>NUCLEOTIDE SEQUENCE</scope>
    <source>
        <strain evidence="2">AVDCRST_MAG37</strain>
    </source>
</reference>
<feature type="non-terminal residue" evidence="2">
    <location>
        <position position="1"/>
    </location>
</feature>
<dbReference type="EMBL" id="CADCVD010000159">
    <property type="protein sequence ID" value="CAA9456706.1"/>
    <property type="molecule type" value="Genomic_DNA"/>
</dbReference>